<comment type="caution">
    <text evidence="1">The sequence shown here is derived from an EMBL/GenBank/DDBJ whole genome shotgun (WGS) entry which is preliminary data.</text>
</comment>
<sequence length="112" mass="12689">MRAHLARYLDASSPGKHRTSQSTLPDQYAEDLSVPKIYLGESRRINPDVHASVVDRATAVQRDVPNMVSLTNVTKKMLRDDSFVEECVEHDFAFISENTQLRGRRQNATFAL</sequence>
<keyword evidence="2" id="KW-1185">Reference proteome</keyword>
<dbReference type="EMBL" id="CM023474">
    <property type="protein sequence ID" value="KAH7950080.1"/>
    <property type="molecule type" value="Genomic_DNA"/>
</dbReference>
<evidence type="ECO:0000313" key="2">
    <source>
        <dbReference type="Proteomes" id="UP000821865"/>
    </source>
</evidence>
<protein>
    <submittedName>
        <fullName evidence="1">Uncharacterized protein</fullName>
    </submittedName>
</protein>
<proteinExistence type="predicted"/>
<reference evidence="1" key="1">
    <citation type="submission" date="2020-05" db="EMBL/GenBank/DDBJ databases">
        <title>Large-scale comparative analyses of tick genomes elucidate their genetic diversity and vector capacities.</title>
        <authorList>
            <person name="Jia N."/>
            <person name="Wang J."/>
            <person name="Shi W."/>
            <person name="Du L."/>
            <person name="Sun Y."/>
            <person name="Zhan W."/>
            <person name="Jiang J."/>
            <person name="Wang Q."/>
            <person name="Zhang B."/>
            <person name="Ji P."/>
            <person name="Sakyi L.B."/>
            <person name="Cui X."/>
            <person name="Yuan T."/>
            <person name="Jiang B."/>
            <person name="Yang W."/>
            <person name="Lam T.T.-Y."/>
            <person name="Chang Q."/>
            <person name="Ding S."/>
            <person name="Wang X."/>
            <person name="Zhu J."/>
            <person name="Ruan X."/>
            <person name="Zhao L."/>
            <person name="Wei J."/>
            <person name="Que T."/>
            <person name="Du C."/>
            <person name="Cheng J."/>
            <person name="Dai P."/>
            <person name="Han X."/>
            <person name="Huang E."/>
            <person name="Gao Y."/>
            <person name="Liu J."/>
            <person name="Shao H."/>
            <person name="Ye R."/>
            <person name="Li L."/>
            <person name="Wei W."/>
            <person name="Wang X."/>
            <person name="Wang C."/>
            <person name="Yang T."/>
            <person name="Huo Q."/>
            <person name="Li W."/>
            <person name="Guo W."/>
            <person name="Chen H."/>
            <person name="Zhou L."/>
            <person name="Ni X."/>
            <person name="Tian J."/>
            <person name="Zhou Y."/>
            <person name="Sheng Y."/>
            <person name="Liu T."/>
            <person name="Pan Y."/>
            <person name="Xia L."/>
            <person name="Li J."/>
            <person name="Zhao F."/>
            <person name="Cao W."/>
        </authorList>
    </citation>
    <scope>NUCLEOTIDE SEQUENCE</scope>
    <source>
        <strain evidence="1">Dsil-2018</strain>
    </source>
</reference>
<organism evidence="1 2">
    <name type="scientific">Dermacentor silvarum</name>
    <name type="common">Tick</name>
    <dbReference type="NCBI Taxonomy" id="543639"/>
    <lineage>
        <taxon>Eukaryota</taxon>
        <taxon>Metazoa</taxon>
        <taxon>Ecdysozoa</taxon>
        <taxon>Arthropoda</taxon>
        <taxon>Chelicerata</taxon>
        <taxon>Arachnida</taxon>
        <taxon>Acari</taxon>
        <taxon>Parasitiformes</taxon>
        <taxon>Ixodida</taxon>
        <taxon>Ixodoidea</taxon>
        <taxon>Ixodidae</taxon>
        <taxon>Rhipicephalinae</taxon>
        <taxon>Dermacentor</taxon>
    </lineage>
</organism>
<evidence type="ECO:0000313" key="1">
    <source>
        <dbReference type="EMBL" id="KAH7950080.1"/>
    </source>
</evidence>
<dbReference type="Proteomes" id="UP000821865">
    <property type="component" value="Chromosome 5"/>
</dbReference>
<gene>
    <name evidence="1" type="ORF">HPB49_019444</name>
</gene>
<accession>A0ACB8CST5</accession>
<name>A0ACB8CST5_DERSI</name>